<feature type="non-terminal residue" evidence="1">
    <location>
        <position position="696"/>
    </location>
</feature>
<organism evidence="1 2">
    <name type="scientific">Candidatus Ordinivivax streblomastigis</name>
    <dbReference type="NCBI Taxonomy" id="2540710"/>
    <lineage>
        <taxon>Bacteria</taxon>
        <taxon>Pseudomonadati</taxon>
        <taxon>Bacteroidota</taxon>
        <taxon>Bacteroidia</taxon>
        <taxon>Bacteroidales</taxon>
        <taxon>Candidatus Ordinivivax</taxon>
    </lineage>
</organism>
<dbReference type="AlphaFoldDB" id="A0A5M8NTZ6"/>
<accession>A0A5M8NTZ6</accession>
<name>A0A5M8NTZ6_9BACT</name>
<gene>
    <name evidence="1" type="ORF">EZS26_004084</name>
</gene>
<dbReference type="Proteomes" id="UP000324575">
    <property type="component" value="Unassembled WGS sequence"/>
</dbReference>
<proteinExistence type="predicted"/>
<reference evidence="1 2" key="1">
    <citation type="submission" date="2019-03" db="EMBL/GenBank/DDBJ databases">
        <title>Single cell metagenomics reveals metabolic interactions within the superorganism composed of flagellate Streblomastix strix and complex community of Bacteroidetes bacteria on its surface.</title>
        <authorList>
            <person name="Treitli S.C."/>
            <person name="Kolisko M."/>
            <person name="Husnik F."/>
            <person name="Keeling P."/>
            <person name="Hampl V."/>
        </authorList>
    </citation>
    <scope>NUCLEOTIDE SEQUENCE [LARGE SCALE GENOMIC DNA]</scope>
    <source>
        <strain evidence="1">St1</strain>
    </source>
</reference>
<evidence type="ECO:0000313" key="2">
    <source>
        <dbReference type="Proteomes" id="UP000324575"/>
    </source>
</evidence>
<dbReference type="EMBL" id="SNRX01000238">
    <property type="protein sequence ID" value="KAA6299778.1"/>
    <property type="molecule type" value="Genomic_DNA"/>
</dbReference>
<sequence>PGGWALGTCPETIGDKTLTFGQGDNCLSALQNLCSQFGVEFEIIQSGGVFTINFMDKVGQVFPHTFQFGKGKGLYSLDRQNVDASNMVTRLKVYGSTSNITNKYRANRLCLPGCNKGQSYIEKPGAVAKYGIYEATKYFDGIKPTFNGSITGLVPGAVLKFVDTNMFDLNALEADGKTTRYLLSGVSAKIHFNTGNLAGYEFDVHAYDPATHTFTLVKITDERGDAFPSESSPAFQFAAGDAYKILDVALPPEYEAEAENRLAGEGNAYYDQNSQPKVQYGLSITKEYLKQFAGAGATVNIFAPGDYIPVKDVDMDVDKAVRVKSLVRNLLDEYDYRLTISDTVSSNITNRVLSGLIDLDKTVTINNLKDPARAQANWRSSREVLNMVFDPEGDYYTGKIKPESIDTVALSVGAKSMQFGLTNTVLQPNYNGNKNVIKVTGGVLTHYAMDENTARYWVLANNTTTFASDAQAYYIYAKCERAGTNGSIIFSTGQIKVEQDVNYYHFWIGVVNAVDTELKARSVSLSYGFTMINGRFVKTGRIESADGLTYFDLDNSEIGGKIYFKDGLVSGDIGIGNENGINAGMSGQGNNDTNIRIWAGAPKANKATAPFRVLQDGSVVASKATITGEITATGGTFNGVINANKGIQLGARYINVGAVLENIDSFVLIGGVSGAIFYLPPSPLVGQMLVIKKQNP</sequence>
<evidence type="ECO:0000313" key="1">
    <source>
        <dbReference type="EMBL" id="KAA6299778.1"/>
    </source>
</evidence>
<comment type="caution">
    <text evidence="1">The sequence shown here is derived from an EMBL/GenBank/DDBJ whole genome shotgun (WGS) entry which is preliminary data.</text>
</comment>
<feature type="non-terminal residue" evidence="1">
    <location>
        <position position="1"/>
    </location>
</feature>
<protein>
    <submittedName>
        <fullName evidence="1">Uncharacterized protein</fullName>
    </submittedName>
</protein>